<gene>
    <name evidence="1" type="ORF">J2W84_003683</name>
</gene>
<organism evidence="1 2">
    <name type="scientific">Dyadobacter fermentans</name>
    <dbReference type="NCBI Taxonomy" id="94254"/>
    <lineage>
        <taxon>Bacteria</taxon>
        <taxon>Pseudomonadati</taxon>
        <taxon>Bacteroidota</taxon>
        <taxon>Cytophagia</taxon>
        <taxon>Cytophagales</taxon>
        <taxon>Spirosomataceae</taxon>
        <taxon>Dyadobacter</taxon>
    </lineage>
</organism>
<dbReference type="Proteomes" id="UP001264980">
    <property type="component" value="Unassembled WGS sequence"/>
</dbReference>
<dbReference type="EMBL" id="JAVDTI010000003">
    <property type="protein sequence ID" value="MDR6806635.1"/>
    <property type="molecule type" value="Genomic_DNA"/>
</dbReference>
<reference evidence="1 2" key="1">
    <citation type="submission" date="2023-07" db="EMBL/GenBank/DDBJ databases">
        <title>Sorghum-associated microbial communities from plants grown in Nebraska, USA.</title>
        <authorList>
            <person name="Schachtman D."/>
        </authorList>
    </citation>
    <scope>NUCLEOTIDE SEQUENCE [LARGE SCALE GENOMIC DNA]</scope>
    <source>
        <strain evidence="1 2">BE57</strain>
    </source>
</reference>
<name>A0ABU1R274_9BACT</name>
<proteinExistence type="predicted"/>
<evidence type="ECO:0000313" key="2">
    <source>
        <dbReference type="Proteomes" id="UP001264980"/>
    </source>
</evidence>
<sequence length="182" mass="19606">MKTFYSFLCLVILTGHVHGQTAKPDRPWRFGVLAGLPVAGKIYDNGKMQSASGLVVAADLGYYFEDRKSGPSLHFQPGFSTFKKTETDGRKDGRYYVESICGIISCNEVSGGQSIQNVASKDKVGILAGVGVEMDAGKITIPLSVRLVDTFLKPKVSDDLGLTQVPSNLRTKLVQVTAGFSL</sequence>
<evidence type="ECO:0000313" key="1">
    <source>
        <dbReference type="EMBL" id="MDR6806635.1"/>
    </source>
</evidence>
<keyword evidence="2" id="KW-1185">Reference proteome</keyword>
<dbReference type="RefSeq" id="WP_309985664.1">
    <property type="nucleotide sequence ID" value="NZ_JAVDTI010000003.1"/>
</dbReference>
<protein>
    <recommendedName>
        <fullName evidence="3">Outer membrane protein beta-barrel domain-containing protein</fullName>
    </recommendedName>
</protein>
<evidence type="ECO:0008006" key="3">
    <source>
        <dbReference type="Google" id="ProtNLM"/>
    </source>
</evidence>
<comment type="caution">
    <text evidence="1">The sequence shown here is derived from an EMBL/GenBank/DDBJ whole genome shotgun (WGS) entry which is preliminary data.</text>
</comment>
<accession>A0ABU1R274</accession>